<sequence length="560" mass="59183">FDRAAQARKRSLEVLRHAYPTNSACVGHEEGVVAELDACAGNWEHAAQHGAAAARQLEVHHGSCYLKGMELSGLVSAMKSLQMVGKGETSPCVPGVMDLKNKYSCIYFYEVISGDSCAYWDIDRKVELPEPVPLETLDAHHRETLARSIAGIKAFLAREYVGQQDIPADAFLVLGACTAQKSSFHEADERRRTNVDGGAPDAAETESRGAGERHAARRGADGQATTTTAEGDSPPLGQPAVGCAGVTGPERQRTTGKRRRPRVSGDSLGKDVDGRGADVQWMVNGGSGERQAMGGDVDELSVAEGLAKGPSVGERRPAGGGVDELDTAEWCAAGARTGERRPAGGGAGFGSSLGAAGTVTGTSAVTLALEPPTPLAALGQHDPPAPSPEAGAIPPEAPAIPGQRQVDWPMWQALHGPGDPTEEWLNDEVISLYLAVLQHRGIGLPGSHPRVHFFDALFHRHVVPTTDGVIDCARVQQRVATRRRGIDRGYDASKCKVFVMPVYSPNHWALAVLDLRSGIATYFDSMPCGAKAPACLDHLCAVVALMLAEPVITSKITFGI</sequence>
<evidence type="ECO:0000259" key="5">
    <source>
        <dbReference type="PROSITE" id="PS50600"/>
    </source>
</evidence>
<comment type="similarity">
    <text evidence="1">Belongs to the peptidase C48 family.</text>
</comment>
<evidence type="ECO:0000256" key="4">
    <source>
        <dbReference type="SAM" id="MobiDB-lite"/>
    </source>
</evidence>
<dbReference type="GO" id="GO:0006508">
    <property type="term" value="P:proteolysis"/>
    <property type="evidence" value="ECO:0007669"/>
    <property type="project" value="UniProtKB-KW"/>
</dbReference>
<comment type="caution">
    <text evidence="6">The sequence shown here is derived from an EMBL/GenBank/DDBJ whole genome shotgun (WGS) entry which is preliminary data.</text>
</comment>
<reference evidence="6 7" key="1">
    <citation type="journal article" date="2015" name="Genome Biol. Evol.">
        <title>Comparative Genomics of a Bacterivorous Green Alga Reveals Evolutionary Causalities and Consequences of Phago-Mixotrophic Mode of Nutrition.</title>
        <authorList>
            <person name="Burns J.A."/>
            <person name="Paasch A."/>
            <person name="Narechania A."/>
            <person name="Kim E."/>
        </authorList>
    </citation>
    <scope>NUCLEOTIDE SEQUENCE [LARGE SCALE GENOMIC DNA]</scope>
    <source>
        <strain evidence="6 7">PLY_AMNH</strain>
    </source>
</reference>
<keyword evidence="3" id="KW-0378">Hydrolase</keyword>
<dbReference type="AlphaFoldDB" id="A0AAE0EZ68"/>
<evidence type="ECO:0000313" key="6">
    <source>
        <dbReference type="EMBL" id="KAK3245604.1"/>
    </source>
</evidence>
<feature type="compositionally biased region" description="Low complexity" evidence="4">
    <location>
        <begin position="388"/>
        <end position="402"/>
    </location>
</feature>
<accession>A0AAE0EZ68</accession>
<keyword evidence="7" id="KW-1185">Reference proteome</keyword>
<dbReference type="Pfam" id="PF02902">
    <property type="entry name" value="Peptidase_C48"/>
    <property type="match status" value="1"/>
</dbReference>
<feature type="compositionally biased region" description="Basic and acidic residues" evidence="4">
    <location>
        <begin position="205"/>
        <end position="220"/>
    </location>
</feature>
<dbReference type="GO" id="GO:0008234">
    <property type="term" value="F:cysteine-type peptidase activity"/>
    <property type="evidence" value="ECO:0007669"/>
    <property type="project" value="InterPro"/>
</dbReference>
<dbReference type="PROSITE" id="PS50600">
    <property type="entry name" value="ULP_PROTEASE"/>
    <property type="match status" value="1"/>
</dbReference>
<feature type="region of interest" description="Disordered" evidence="4">
    <location>
        <begin position="183"/>
        <end position="278"/>
    </location>
</feature>
<dbReference type="Gene3D" id="3.40.395.10">
    <property type="entry name" value="Adenoviral Proteinase, Chain A"/>
    <property type="match status" value="1"/>
</dbReference>
<organism evidence="6 7">
    <name type="scientific">Cymbomonas tetramitiformis</name>
    <dbReference type="NCBI Taxonomy" id="36881"/>
    <lineage>
        <taxon>Eukaryota</taxon>
        <taxon>Viridiplantae</taxon>
        <taxon>Chlorophyta</taxon>
        <taxon>Pyramimonadophyceae</taxon>
        <taxon>Pyramimonadales</taxon>
        <taxon>Pyramimonadaceae</taxon>
        <taxon>Cymbomonas</taxon>
    </lineage>
</organism>
<keyword evidence="2" id="KW-0645">Protease</keyword>
<evidence type="ECO:0000256" key="2">
    <source>
        <dbReference type="ARBA" id="ARBA00022670"/>
    </source>
</evidence>
<dbReference type="Proteomes" id="UP001190700">
    <property type="component" value="Unassembled WGS sequence"/>
</dbReference>
<dbReference type="InterPro" id="IPR038765">
    <property type="entry name" value="Papain-like_cys_pep_sf"/>
</dbReference>
<feature type="compositionally biased region" description="Basic and acidic residues" evidence="4">
    <location>
        <begin position="183"/>
        <end position="194"/>
    </location>
</feature>
<feature type="domain" description="Ubiquitin-like protease family profile" evidence="5">
    <location>
        <begin position="404"/>
        <end position="560"/>
    </location>
</feature>
<evidence type="ECO:0000256" key="1">
    <source>
        <dbReference type="ARBA" id="ARBA00005234"/>
    </source>
</evidence>
<dbReference type="SUPFAM" id="SSF54001">
    <property type="entry name" value="Cysteine proteinases"/>
    <property type="match status" value="1"/>
</dbReference>
<evidence type="ECO:0000313" key="7">
    <source>
        <dbReference type="Proteomes" id="UP001190700"/>
    </source>
</evidence>
<protein>
    <recommendedName>
        <fullName evidence="5">Ubiquitin-like protease family profile domain-containing protein</fullName>
    </recommendedName>
</protein>
<dbReference type="EMBL" id="LGRX02030496">
    <property type="protein sequence ID" value="KAK3245604.1"/>
    <property type="molecule type" value="Genomic_DNA"/>
</dbReference>
<proteinExistence type="inferred from homology"/>
<evidence type="ECO:0000256" key="3">
    <source>
        <dbReference type="ARBA" id="ARBA00022801"/>
    </source>
</evidence>
<name>A0AAE0EZ68_9CHLO</name>
<feature type="region of interest" description="Disordered" evidence="4">
    <location>
        <begin position="375"/>
        <end position="402"/>
    </location>
</feature>
<dbReference type="InterPro" id="IPR003653">
    <property type="entry name" value="Peptidase_C48_C"/>
</dbReference>
<feature type="non-terminal residue" evidence="6">
    <location>
        <position position="1"/>
    </location>
</feature>
<gene>
    <name evidence="6" type="ORF">CYMTET_44828</name>
</gene>